<organism evidence="1">
    <name type="scientific">Rhizophora mucronata</name>
    <name type="common">Asiatic mangrove</name>
    <dbReference type="NCBI Taxonomy" id="61149"/>
    <lineage>
        <taxon>Eukaryota</taxon>
        <taxon>Viridiplantae</taxon>
        <taxon>Streptophyta</taxon>
        <taxon>Embryophyta</taxon>
        <taxon>Tracheophyta</taxon>
        <taxon>Spermatophyta</taxon>
        <taxon>Magnoliopsida</taxon>
        <taxon>eudicotyledons</taxon>
        <taxon>Gunneridae</taxon>
        <taxon>Pentapetalae</taxon>
        <taxon>rosids</taxon>
        <taxon>fabids</taxon>
        <taxon>Malpighiales</taxon>
        <taxon>Rhizophoraceae</taxon>
        <taxon>Rhizophora</taxon>
    </lineage>
</organism>
<evidence type="ECO:0000313" key="1">
    <source>
        <dbReference type="EMBL" id="MBX50250.1"/>
    </source>
</evidence>
<name>A0A2P2P691_RHIMU</name>
<sequence>MEDKPIVYNLHVYFLYLMFI</sequence>
<protein>
    <submittedName>
        <fullName evidence="1">Uncharacterized protein</fullName>
    </submittedName>
</protein>
<accession>A0A2P2P691</accession>
<proteinExistence type="predicted"/>
<dbReference type="AlphaFoldDB" id="A0A2P2P691"/>
<reference evidence="1" key="1">
    <citation type="submission" date="2018-02" db="EMBL/GenBank/DDBJ databases">
        <title>Rhizophora mucronata_Transcriptome.</title>
        <authorList>
            <person name="Meera S.P."/>
            <person name="Sreeshan A."/>
            <person name="Augustine A."/>
        </authorList>
    </citation>
    <scope>NUCLEOTIDE SEQUENCE</scope>
    <source>
        <tissue evidence="1">Leaf</tissue>
    </source>
</reference>
<dbReference type="EMBL" id="GGEC01069766">
    <property type="protein sequence ID" value="MBX50250.1"/>
    <property type="molecule type" value="Transcribed_RNA"/>
</dbReference>